<comment type="caution">
    <text evidence="9">The sequence shown here is derived from an EMBL/GenBank/DDBJ whole genome shotgun (WGS) entry which is preliminary data.</text>
</comment>
<evidence type="ECO:0000259" key="8">
    <source>
        <dbReference type="SMART" id="SM01350"/>
    </source>
</evidence>
<dbReference type="InterPro" id="IPR008927">
    <property type="entry name" value="6-PGluconate_DH-like_C_sf"/>
</dbReference>
<dbReference type="GO" id="GO:0050661">
    <property type="term" value="F:NADP binding"/>
    <property type="evidence" value="ECO:0007669"/>
    <property type="project" value="InterPro"/>
</dbReference>
<proteinExistence type="inferred from homology"/>
<dbReference type="GeneID" id="80910681"/>
<comment type="function">
    <text evidence="6">Catalyzes the oxidative decarboxylation of 6-phosphogluconate to ribulose 5-phosphate and CO(2), with concomitant reduction of NADP to NADPH.</text>
</comment>
<evidence type="ECO:0000313" key="9">
    <source>
        <dbReference type="EMBL" id="KAJ4351807.1"/>
    </source>
</evidence>
<feature type="domain" description="6-phosphogluconate dehydrogenase C-terminal" evidence="8">
    <location>
        <begin position="166"/>
        <end position="486"/>
    </location>
</feature>
<keyword evidence="3 6" id="KW-0560">Oxidoreductase</keyword>
<sequence>MALLFAENGVNVSLSDPAEVMMDSVIDKAEKAGYHEKVNKYKDYKSLCNSLSQPRLLVFSLPHGNVGDKVLEGLMPNLSKNDIILDCGNEHFENTERRQDKCKEPGIRYIGCGVSGGYQAARAGPSMCPGGDKSALKEVLPLLQRVAAKDKNGKPCVGIVGSGGCGHYVKMIHNGIEHGMMSAISEAWGIMRKMGLGYEEIGDIFAKWNDSGELKGTFLVSIGADLSHKREPGSKTDQNPDNHPLVISEVLDKVVQDITGEEGTGIWSNTEAIEQHIPAFTLNIAHGFRLASAYRGSREQANQNFSGGFPPQKLDIKDREAVIEDLRKATYAACVASFIQGLNTIAAADKAHEWGINYAEVWQIWRAGCIIQADYISDEILAPVLKAPNANFLTINLLTTDRVAKDIRNCYDSLRRVVAKVVETDQVAPALSATLEYFKVVTGTDLPTSFYEAELDYFGSHMFDRKGDQDEQVKKPMEGKHHFEWKPAVSQKEAYGYTGTKP</sequence>
<evidence type="ECO:0000256" key="3">
    <source>
        <dbReference type="ARBA" id="ARBA00023002"/>
    </source>
</evidence>
<accession>A0A9W9CA75</accession>
<gene>
    <name evidence="9" type="ORF">N0V89_007151</name>
</gene>
<comment type="similarity">
    <text evidence="2 6">Belongs to the 6-phosphogluconate dehydrogenase family.</text>
</comment>
<evidence type="ECO:0000313" key="10">
    <source>
        <dbReference type="Proteomes" id="UP001140513"/>
    </source>
</evidence>
<keyword evidence="5 6" id="KW-0570">Pentose shunt</keyword>
<dbReference type="PRINTS" id="PR00076">
    <property type="entry name" value="6PGDHDRGNASE"/>
</dbReference>
<dbReference type="EMBL" id="JAPEUX010000005">
    <property type="protein sequence ID" value="KAJ4351807.1"/>
    <property type="molecule type" value="Genomic_DNA"/>
</dbReference>
<evidence type="ECO:0000256" key="4">
    <source>
        <dbReference type="ARBA" id="ARBA00023064"/>
    </source>
</evidence>
<dbReference type="SMART" id="SM01350">
    <property type="entry name" value="6PGD"/>
    <property type="match status" value="1"/>
</dbReference>
<keyword evidence="10" id="KW-1185">Reference proteome</keyword>
<dbReference type="EC" id="1.1.1.44" evidence="6"/>
<dbReference type="InterPro" id="IPR006113">
    <property type="entry name" value="6PGDH_Gnd/GntZ"/>
</dbReference>
<reference evidence="9" key="1">
    <citation type="submission" date="2022-10" db="EMBL/GenBank/DDBJ databases">
        <title>Tapping the CABI collections for fungal endophytes: first genome assemblies for Collariella, Neodidymelliopsis, Ascochyta clinopodiicola, Didymella pomorum, Didymosphaeria variabile, Neocosmospora piperis and Neocucurbitaria cava.</title>
        <authorList>
            <person name="Hill R."/>
        </authorList>
    </citation>
    <scope>NUCLEOTIDE SEQUENCE</scope>
    <source>
        <strain evidence="9">IMI 356815</strain>
    </source>
</reference>
<feature type="active site" description="Proton donor" evidence="7">
    <location>
        <position position="177"/>
    </location>
</feature>
<evidence type="ECO:0000256" key="5">
    <source>
        <dbReference type="ARBA" id="ARBA00023126"/>
    </source>
</evidence>
<dbReference type="PANTHER" id="PTHR11811">
    <property type="entry name" value="6-PHOSPHOGLUCONATE DEHYDROGENASE"/>
    <property type="match status" value="1"/>
</dbReference>
<keyword evidence="4" id="KW-0311">Gluconate utilization</keyword>
<evidence type="ECO:0000256" key="2">
    <source>
        <dbReference type="ARBA" id="ARBA00008419"/>
    </source>
</evidence>
<dbReference type="GO" id="GO:0006098">
    <property type="term" value="P:pentose-phosphate shunt"/>
    <property type="evidence" value="ECO:0007669"/>
    <property type="project" value="UniProtKB-KW"/>
</dbReference>
<evidence type="ECO:0000256" key="7">
    <source>
        <dbReference type="PIRSR" id="PIRSR000109-1"/>
    </source>
</evidence>
<protein>
    <recommendedName>
        <fullName evidence="6">6-phosphogluconate dehydrogenase, decarboxylating</fullName>
        <ecNumber evidence="6">1.1.1.44</ecNumber>
    </recommendedName>
</protein>
<keyword evidence="6" id="KW-0521">NADP</keyword>
<comment type="pathway">
    <text evidence="1 6">Carbohydrate degradation; pentose phosphate pathway; D-ribulose 5-phosphate from D-glucose 6-phosphate (oxidative stage): step 3/3.</text>
</comment>
<dbReference type="InterPro" id="IPR006183">
    <property type="entry name" value="Pgluconate_DH"/>
</dbReference>
<organism evidence="9 10">
    <name type="scientific">Didymosphaeria variabile</name>
    <dbReference type="NCBI Taxonomy" id="1932322"/>
    <lineage>
        <taxon>Eukaryota</taxon>
        <taxon>Fungi</taxon>
        <taxon>Dikarya</taxon>
        <taxon>Ascomycota</taxon>
        <taxon>Pezizomycotina</taxon>
        <taxon>Dothideomycetes</taxon>
        <taxon>Pleosporomycetidae</taxon>
        <taxon>Pleosporales</taxon>
        <taxon>Massarineae</taxon>
        <taxon>Didymosphaeriaceae</taxon>
        <taxon>Didymosphaeria</taxon>
    </lineage>
</organism>
<dbReference type="SUPFAM" id="SSF48179">
    <property type="entry name" value="6-phosphogluconate dehydrogenase C-terminal domain-like"/>
    <property type="match status" value="1"/>
</dbReference>
<dbReference type="SUPFAM" id="SSF51735">
    <property type="entry name" value="NAD(P)-binding Rossmann-fold domains"/>
    <property type="match status" value="1"/>
</dbReference>
<comment type="subunit">
    <text evidence="6">Homodimer.</text>
</comment>
<dbReference type="GO" id="GO:0004616">
    <property type="term" value="F:phosphogluconate dehydrogenase (decarboxylating) activity"/>
    <property type="evidence" value="ECO:0007669"/>
    <property type="project" value="UniProtKB-EC"/>
</dbReference>
<dbReference type="Proteomes" id="UP001140513">
    <property type="component" value="Unassembled WGS sequence"/>
</dbReference>
<dbReference type="InterPro" id="IPR036291">
    <property type="entry name" value="NAD(P)-bd_dom_sf"/>
</dbReference>
<dbReference type="Gene3D" id="1.10.1040.10">
    <property type="entry name" value="N-(1-d-carboxylethyl)-l-norvaline Dehydrogenase, domain 2"/>
    <property type="match status" value="1"/>
</dbReference>
<dbReference type="GO" id="GO:0019521">
    <property type="term" value="P:D-gluconate metabolic process"/>
    <property type="evidence" value="ECO:0007669"/>
    <property type="project" value="UniProtKB-KW"/>
</dbReference>
<dbReference type="Gene3D" id="3.40.50.720">
    <property type="entry name" value="NAD(P)-binding Rossmann-like Domain"/>
    <property type="match status" value="1"/>
</dbReference>
<dbReference type="AlphaFoldDB" id="A0A9W9CA75"/>
<evidence type="ECO:0000256" key="6">
    <source>
        <dbReference type="PIRNR" id="PIRNR000109"/>
    </source>
</evidence>
<dbReference type="RefSeq" id="XP_056070163.1">
    <property type="nucleotide sequence ID" value="XM_056215916.1"/>
</dbReference>
<feature type="active site" description="Proton acceptor" evidence="7">
    <location>
        <position position="170"/>
    </location>
</feature>
<dbReference type="InterPro" id="IPR006114">
    <property type="entry name" value="6PGDH_C"/>
</dbReference>
<dbReference type="Pfam" id="PF00393">
    <property type="entry name" value="6PGD"/>
    <property type="match status" value="1"/>
</dbReference>
<dbReference type="InterPro" id="IPR013328">
    <property type="entry name" value="6PGD_dom2"/>
</dbReference>
<dbReference type="InterPro" id="IPR006115">
    <property type="entry name" value="6PGDH_NADP-bd"/>
</dbReference>
<name>A0A9W9CA75_9PLEO</name>
<dbReference type="OrthoDB" id="434986at2759"/>
<evidence type="ECO:0000256" key="1">
    <source>
        <dbReference type="ARBA" id="ARBA00004874"/>
    </source>
</evidence>
<dbReference type="FunFam" id="3.40.50.720:FF:000634">
    <property type="entry name" value="6-phosphogluconate dehydrogenase, decarboxylating"/>
    <property type="match status" value="1"/>
</dbReference>
<dbReference type="Pfam" id="PF03446">
    <property type="entry name" value="NAD_binding_2"/>
    <property type="match status" value="1"/>
</dbReference>
<dbReference type="PIRSF" id="PIRSF000109">
    <property type="entry name" value="6PGD"/>
    <property type="match status" value="1"/>
</dbReference>
<comment type="catalytic activity">
    <reaction evidence="6">
        <text>6-phospho-D-gluconate + NADP(+) = D-ribulose 5-phosphate + CO2 + NADPH</text>
        <dbReference type="Rhea" id="RHEA:10116"/>
        <dbReference type="ChEBI" id="CHEBI:16526"/>
        <dbReference type="ChEBI" id="CHEBI:57783"/>
        <dbReference type="ChEBI" id="CHEBI:58121"/>
        <dbReference type="ChEBI" id="CHEBI:58349"/>
        <dbReference type="ChEBI" id="CHEBI:58759"/>
        <dbReference type="EC" id="1.1.1.44"/>
    </reaction>
</comment>